<gene>
    <name evidence="2" type="ORF">J2X09_000003</name>
</gene>
<evidence type="ECO:0008006" key="4">
    <source>
        <dbReference type="Google" id="ProtNLM"/>
    </source>
</evidence>
<name>A0ABU1V4A0_9BURK</name>
<dbReference type="Proteomes" id="UP001265550">
    <property type="component" value="Unassembled WGS sequence"/>
</dbReference>
<feature type="transmembrane region" description="Helical" evidence="1">
    <location>
        <begin position="23"/>
        <end position="46"/>
    </location>
</feature>
<dbReference type="EMBL" id="JAVDWE010000001">
    <property type="protein sequence ID" value="MDR7092280.1"/>
    <property type="molecule type" value="Genomic_DNA"/>
</dbReference>
<keyword evidence="3" id="KW-1185">Reference proteome</keyword>
<accession>A0ABU1V4A0</accession>
<evidence type="ECO:0000256" key="1">
    <source>
        <dbReference type="SAM" id="Phobius"/>
    </source>
</evidence>
<sequence length="75" mass="8801">MKQEIKDIVVQAAVSTPTSTYAILTRISIAEWIAIAMFILQALYLLRKWWREETEWGMRLKRWTKGNFTQPGDLS</sequence>
<reference evidence="2 3" key="1">
    <citation type="submission" date="2023-07" db="EMBL/GenBank/DDBJ databases">
        <title>Sorghum-associated microbial communities from plants grown in Nebraska, USA.</title>
        <authorList>
            <person name="Schachtman D."/>
        </authorList>
    </citation>
    <scope>NUCLEOTIDE SEQUENCE [LARGE SCALE GENOMIC DNA]</scope>
    <source>
        <strain evidence="2 3">BE240</strain>
    </source>
</reference>
<keyword evidence="1" id="KW-0472">Membrane</keyword>
<evidence type="ECO:0000313" key="2">
    <source>
        <dbReference type="EMBL" id="MDR7092280.1"/>
    </source>
</evidence>
<evidence type="ECO:0000313" key="3">
    <source>
        <dbReference type="Proteomes" id="UP001265550"/>
    </source>
</evidence>
<proteinExistence type="predicted"/>
<organism evidence="2 3">
    <name type="scientific">Hydrogenophaga laconesensis</name>
    <dbReference type="NCBI Taxonomy" id="1805971"/>
    <lineage>
        <taxon>Bacteria</taxon>
        <taxon>Pseudomonadati</taxon>
        <taxon>Pseudomonadota</taxon>
        <taxon>Betaproteobacteria</taxon>
        <taxon>Burkholderiales</taxon>
        <taxon>Comamonadaceae</taxon>
        <taxon>Hydrogenophaga</taxon>
    </lineage>
</organism>
<keyword evidence="1" id="KW-1133">Transmembrane helix</keyword>
<keyword evidence="1" id="KW-0812">Transmembrane</keyword>
<dbReference type="RefSeq" id="WP_204731307.1">
    <property type="nucleotide sequence ID" value="NZ_JAVDWE010000001.1"/>
</dbReference>
<protein>
    <recommendedName>
        <fullName evidence="4">Holin</fullName>
    </recommendedName>
</protein>
<comment type="caution">
    <text evidence="2">The sequence shown here is derived from an EMBL/GenBank/DDBJ whole genome shotgun (WGS) entry which is preliminary data.</text>
</comment>